<evidence type="ECO:0000313" key="1">
    <source>
        <dbReference type="EMBL" id="NOT34000.1"/>
    </source>
</evidence>
<proteinExistence type="predicted"/>
<protein>
    <submittedName>
        <fullName evidence="1">T9SS type A sorting domain-containing protein</fullName>
    </submittedName>
</protein>
<evidence type="ECO:0000313" key="2">
    <source>
        <dbReference type="Proteomes" id="UP000580839"/>
    </source>
</evidence>
<organism evidence="1 2">
    <name type="scientific">Eiseniibacteriota bacterium</name>
    <dbReference type="NCBI Taxonomy" id="2212470"/>
    <lineage>
        <taxon>Bacteria</taxon>
        <taxon>Candidatus Eiseniibacteriota</taxon>
    </lineage>
</organism>
<reference evidence="1 2" key="1">
    <citation type="submission" date="2020-04" db="EMBL/GenBank/DDBJ databases">
        <title>Metagenomic profiling of ammonia- and methane-oxidizing microorganisms in a Dutch drinking water treatment plant.</title>
        <authorList>
            <person name="Poghosyan L."/>
            <person name="Leucker S."/>
        </authorList>
    </citation>
    <scope>NUCLEOTIDE SEQUENCE [LARGE SCALE GENOMIC DNA]</scope>
    <source>
        <strain evidence="1">S-RSF-IL-03</strain>
    </source>
</reference>
<comment type="caution">
    <text evidence="1">The sequence shown here is derived from an EMBL/GenBank/DDBJ whole genome shotgun (WGS) entry which is preliminary data.</text>
</comment>
<accession>A0A849SRI0</accession>
<dbReference type="Proteomes" id="UP000580839">
    <property type="component" value="Unassembled WGS sequence"/>
</dbReference>
<dbReference type="AlphaFoldDB" id="A0A849SRI0"/>
<name>A0A849SRI0_UNCEI</name>
<sequence>MVGAPEFQVTLLRTLRLANDELLLVWREESLEAARLLAATVNVSQPPLHALESPRLLATGTMVGPPTMLADGAGALIGWSERGAGNESVRLVRLIAGAAVAPGWPANGAALCAGPVGFDAPAILADGDGGATVAWVDRRLDDDGDIFAQRVAAAGSRHASWPEQGFAVCVASGEQFAPALAPDGNGGAIVTWVDTANQPAGGSLLLAGQSVIRPQLIETSIDPGRVRFTWSVDRKTPATYRAYRIEEGGELRELATLIPDGRGQIAMEDAQAPEGREVGYSLSVSIGEEERFLTPIRVQVPVTPLELALQRAWSPPGSDVIRIEFALPRGPAPRLELIDVAGRRVASRTLAEYLPGQRSAEIRPASGTRTGVYFVRLTQGSRTLSRKVVLVR</sequence>
<dbReference type="EMBL" id="JABFRW010000086">
    <property type="protein sequence ID" value="NOT34000.1"/>
    <property type="molecule type" value="Genomic_DNA"/>
</dbReference>
<gene>
    <name evidence="1" type="ORF">HOP12_07510</name>
</gene>